<evidence type="ECO:0000256" key="6">
    <source>
        <dbReference type="SAM" id="MobiDB-lite"/>
    </source>
</evidence>
<gene>
    <name evidence="5" type="primary">ureE</name>
    <name evidence="8" type="ORF">D5400_10315</name>
</gene>
<name>A0A3Q8XNX0_9HYPH</name>
<dbReference type="GO" id="GO:0051082">
    <property type="term" value="F:unfolded protein binding"/>
    <property type="evidence" value="ECO:0007669"/>
    <property type="project" value="UniProtKB-UniRule"/>
</dbReference>
<dbReference type="InterPro" id="IPR007864">
    <property type="entry name" value="UreE_C_dom"/>
</dbReference>
<evidence type="ECO:0000256" key="2">
    <source>
        <dbReference type="ARBA" id="ARBA00022490"/>
    </source>
</evidence>
<dbReference type="OrthoDB" id="9802215at2"/>
<accession>A0A3Q8XNX0</accession>
<dbReference type="GO" id="GO:0005737">
    <property type="term" value="C:cytoplasm"/>
    <property type="evidence" value="ECO:0007669"/>
    <property type="project" value="UniProtKB-SubCell"/>
</dbReference>
<dbReference type="InterPro" id="IPR036118">
    <property type="entry name" value="UreE_N_sf"/>
</dbReference>
<keyword evidence="9" id="KW-1185">Reference proteome</keyword>
<evidence type="ECO:0000256" key="5">
    <source>
        <dbReference type="HAMAP-Rule" id="MF_00822"/>
    </source>
</evidence>
<keyword evidence="4 5" id="KW-0143">Chaperone</keyword>
<dbReference type="Pfam" id="PF05194">
    <property type="entry name" value="UreE_C"/>
    <property type="match status" value="1"/>
</dbReference>
<dbReference type="PIRSF" id="PIRSF036402">
    <property type="entry name" value="Ureas_acces_UreE"/>
    <property type="match status" value="1"/>
</dbReference>
<feature type="region of interest" description="Disordered" evidence="6">
    <location>
        <begin position="139"/>
        <end position="179"/>
    </location>
</feature>
<protein>
    <recommendedName>
        <fullName evidence="5">Urease accessory protein UreE</fullName>
    </recommendedName>
</protein>
<dbReference type="SUPFAM" id="SSF69737">
    <property type="entry name" value="Urease metallochaperone UreE, C-terminal domain"/>
    <property type="match status" value="1"/>
</dbReference>
<dbReference type="KEGG" id="abaw:D5400_10315"/>
<dbReference type="InterPro" id="IPR012406">
    <property type="entry name" value="UreE"/>
</dbReference>
<evidence type="ECO:0000313" key="8">
    <source>
        <dbReference type="EMBL" id="AZN71615.1"/>
    </source>
</evidence>
<dbReference type="EMBL" id="CP032509">
    <property type="protein sequence ID" value="AZN71615.1"/>
    <property type="molecule type" value="Genomic_DNA"/>
</dbReference>
<dbReference type="GO" id="GO:0006457">
    <property type="term" value="P:protein folding"/>
    <property type="evidence" value="ECO:0007669"/>
    <property type="project" value="InterPro"/>
</dbReference>
<organism evidence="8 9">
    <name type="scientific">Georhizobium profundi</name>
    <dbReference type="NCBI Taxonomy" id="2341112"/>
    <lineage>
        <taxon>Bacteria</taxon>
        <taxon>Pseudomonadati</taxon>
        <taxon>Pseudomonadota</taxon>
        <taxon>Alphaproteobacteria</taxon>
        <taxon>Hyphomicrobiales</taxon>
        <taxon>Rhizobiaceae</taxon>
        <taxon>Georhizobium</taxon>
    </lineage>
</organism>
<dbReference type="SUPFAM" id="SSF69287">
    <property type="entry name" value="Urease metallochaperone UreE, N-terminal domain"/>
    <property type="match status" value="1"/>
</dbReference>
<dbReference type="AlphaFoldDB" id="A0A3Q8XNX0"/>
<evidence type="ECO:0000313" key="9">
    <source>
        <dbReference type="Proteomes" id="UP000268192"/>
    </source>
</evidence>
<dbReference type="GO" id="GO:0065003">
    <property type="term" value="P:protein-containing complex assembly"/>
    <property type="evidence" value="ECO:0007669"/>
    <property type="project" value="InterPro"/>
</dbReference>
<dbReference type="Proteomes" id="UP000268192">
    <property type="component" value="Chromosome"/>
</dbReference>
<dbReference type="HAMAP" id="MF_00822">
    <property type="entry name" value="UreE"/>
    <property type="match status" value="1"/>
</dbReference>
<comment type="similarity">
    <text evidence="5">Belongs to the UreE family.</text>
</comment>
<dbReference type="GO" id="GO:0016151">
    <property type="term" value="F:nickel cation binding"/>
    <property type="evidence" value="ECO:0007669"/>
    <property type="project" value="UniProtKB-UniRule"/>
</dbReference>
<dbReference type="Gene3D" id="2.60.260.20">
    <property type="entry name" value="Urease metallochaperone UreE, N-terminal domain"/>
    <property type="match status" value="1"/>
</dbReference>
<sequence>MERASSVLKKGEWSGEARDSVTLDETARNRRRLRLASDGGMEFLLDLPHAVLLRDGDGLQLTGGAVIVVRSKLEELYEVRAQEPSAQALLRLAWHIGNRHLPSQIFDDRILIRRDHVIRQMLEGLGAVVMDVSAPFDPEGGAYDGAETGHDHHHGHREHGSGHGHSHSHDRHHHDHDHH</sequence>
<feature type="domain" description="UreE urease accessory N-terminal" evidence="7">
    <location>
        <begin position="3"/>
        <end position="67"/>
    </location>
</feature>
<keyword evidence="2 5" id="KW-0963">Cytoplasm</keyword>
<comment type="subcellular location">
    <subcellularLocation>
        <location evidence="1 5">Cytoplasm</location>
    </subcellularLocation>
</comment>
<comment type="function">
    <text evidence="5">Involved in urease metallocenter assembly. Binds nickel. Probably functions as a nickel donor during metallocenter assembly.</text>
</comment>
<dbReference type="InterPro" id="IPR004029">
    <property type="entry name" value="UreE_N"/>
</dbReference>
<dbReference type="RefSeq" id="WP_126009926.1">
    <property type="nucleotide sequence ID" value="NZ_CP032509.1"/>
</dbReference>
<reference evidence="8 9" key="1">
    <citation type="submission" date="2018-09" db="EMBL/GenBank/DDBJ databases">
        <title>Marinorhizobium profundi gen. nov., sp. nov., isolated from a deep-sea sediment sample from the New Britain Trench and proposal of Marinorhizobiaceae fam. nov. in the order Rhizobiales of the class Alphaproteobacteria.</title>
        <authorList>
            <person name="Cao J."/>
        </authorList>
    </citation>
    <scope>NUCLEOTIDE SEQUENCE [LARGE SCALE GENOMIC DNA]</scope>
    <source>
        <strain evidence="8 9">WS11</strain>
    </source>
</reference>
<feature type="compositionally biased region" description="Basic residues" evidence="6">
    <location>
        <begin position="151"/>
        <end position="179"/>
    </location>
</feature>
<dbReference type="SMART" id="SM00988">
    <property type="entry name" value="UreE_N"/>
    <property type="match status" value="1"/>
</dbReference>
<evidence type="ECO:0000256" key="1">
    <source>
        <dbReference type="ARBA" id="ARBA00004496"/>
    </source>
</evidence>
<dbReference type="Gene3D" id="3.30.70.790">
    <property type="entry name" value="UreE, C-terminal domain"/>
    <property type="match status" value="1"/>
</dbReference>
<dbReference type="CDD" id="cd00571">
    <property type="entry name" value="UreE"/>
    <property type="match status" value="1"/>
</dbReference>
<keyword evidence="3 5" id="KW-0533">Nickel</keyword>
<evidence type="ECO:0000256" key="3">
    <source>
        <dbReference type="ARBA" id="ARBA00022596"/>
    </source>
</evidence>
<proteinExistence type="inferred from homology"/>
<dbReference type="Pfam" id="PF02814">
    <property type="entry name" value="UreE_N"/>
    <property type="match status" value="1"/>
</dbReference>
<evidence type="ECO:0000259" key="7">
    <source>
        <dbReference type="SMART" id="SM00988"/>
    </source>
</evidence>
<evidence type="ECO:0000256" key="4">
    <source>
        <dbReference type="ARBA" id="ARBA00023186"/>
    </source>
</evidence>
<dbReference type="GO" id="GO:0019627">
    <property type="term" value="P:urea metabolic process"/>
    <property type="evidence" value="ECO:0007669"/>
    <property type="project" value="InterPro"/>
</dbReference>